<dbReference type="EMBL" id="OZ034818">
    <property type="protein sequence ID" value="CAL1390189.1"/>
    <property type="molecule type" value="Genomic_DNA"/>
</dbReference>
<evidence type="ECO:0000313" key="2">
    <source>
        <dbReference type="Proteomes" id="UP001497516"/>
    </source>
</evidence>
<name>A0AAV2EWP6_9ROSI</name>
<proteinExistence type="predicted"/>
<evidence type="ECO:0000313" key="1">
    <source>
        <dbReference type="EMBL" id="CAL1390189.1"/>
    </source>
</evidence>
<keyword evidence="2" id="KW-1185">Reference proteome</keyword>
<dbReference type="Proteomes" id="UP001497516">
    <property type="component" value="Chromosome 5"/>
</dbReference>
<gene>
    <name evidence="1" type="ORF">LTRI10_LOCUS30996</name>
</gene>
<reference evidence="1 2" key="1">
    <citation type="submission" date="2024-04" db="EMBL/GenBank/DDBJ databases">
        <authorList>
            <person name="Fracassetti M."/>
        </authorList>
    </citation>
    <scope>NUCLEOTIDE SEQUENCE [LARGE SCALE GENOMIC DNA]</scope>
</reference>
<sequence length="108" mass="11858">MIQSGVGDLSLVAPSFRCAALPPTSAQLLALLHSGIPPPMAIAFSTINDRKARRRSNQIWEGRVRQRDSRWAIDHGSLEGRAGDGRVSALHLRVPVRAHHASRFKMAE</sequence>
<organism evidence="1 2">
    <name type="scientific">Linum trigynum</name>
    <dbReference type="NCBI Taxonomy" id="586398"/>
    <lineage>
        <taxon>Eukaryota</taxon>
        <taxon>Viridiplantae</taxon>
        <taxon>Streptophyta</taxon>
        <taxon>Embryophyta</taxon>
        <taxon>Tracheophyta</taxon>
        <taxon>Spermatophyta</taxon>
        <taxon>Magnoliopsida</taxon>
        <taxon>eudicotyledons</taxon>
        <taxon>Gunneridae</taxon>
        <taxon>Pentapetalae</taxon>
        <taxon>rosids</taxon>
        <taxon>fabids</taxon>
        <taxon>Malpighiales</taxon>
        <taxon>Linaceae</taxon>
        <taxon>Linum</taxon>
    </lineage>
</organism>
<accession>A0AAV2EWP6</accession>
<protein>
    <submittedName>
        <fullName evidence="1">Uncharacterized protein</fullName>
    </submittedName>
</protein>
<dbReference type="AlphaFoldDB" id="A0AAV2EWP6"/>